<keyword evidence="3" id="KW-1185">Reference proteome</keyword>
<evidence type="ECO:0000256" key="1">
    <source>
        <dbReference type="SAM" id="MobiDB-lite"/>
    </source>
</evidence>
<comment type="caution">
    <text evidence="2">The sequence shown here is derived from an EMBL/GenBank/DDBJ whole genome shotgun (WGS) entry which is preliminary data.</text>
</comment>
<evidence type="ECO:0000313" key="2">
    <source>
        <dbReference type="EMBL" id="KAF4728585.1"/>
    </source>
</evidence>
<evidence type="ECO:0000313" key="3">
    <source>
        <dbReference type="Proteomes" id="UP000553632"/>
    </source>
</evidence>
<name>A0A7J6S7H5_PEROL</name>
<proteinExistence type="predicted"/>
<feature type="compositionally biased region" description="Basic and acidic residues" evidence="1">
    <location>
        <begin position="1"/>
        <end position="17"/>
    </location>
</feature>
<sequence>MSNTENPREKSEESTREGEEEEDFQRAMELVERRLRDMDADYEATLAAEKPKEGDKEEASAEELGYDRLCSDPSDDEQEEFGAFVSGQVVEESKGDVDRPAAALHPKPMSPERRQRIREAMASIPPPDAPEWARGLSDEEFLKAAVLRCAHRDE</sequence>
<feature type="region of interest" description="Disordered" evidence="1">
    <location>
        <begin position="1"/>
        <end position="26"/>
    </location>
</feature>
<dbReference type="AlphaFoldDB" id="A0A7J6S7H5"/>
<dbReference type="Proteomes" id="UP000553632">
    <property type="component" value="Unassembled WGS sequence"/>
</dbReference>
<accession>A0A7J6S7H5</accession>
<organism evidence="2 3">
    <name type="scientific">Perkinsus olseni</name>
    <name type="common">Perkinsus atlanticus</name>
    <dbReference type="NCBI Taxonomy" id="32597"/>
    <lineage>
        <taxon>Eukaryota</taxon>
        <taxon>Sar</taxon>
        <taxon>Alveolata</taxon>
        <taxon>Perkinsozoa</taxon>
        <taxon>Perkinsea</taxon>
        <taxon>Perkinsida</taxon>
        <taxon>Perkinsidae</taxon>
        <taxon>Perkinsus</taxon>
    </lineage>
</organism>
<feature type="region of interest" description="Disordered" evidence="1">
    <location>
        <begin position="42"/>
        <end position="78"/>
    </location>
</feature>
<feature type="compositionally biased region" description="Basic and acidic residues" evidence="1">
    <location>
        <begin position="49"/>
        <end position="70"/>
    </location>
</feature>
<reference evidence="2 3" key="1">
    <citation type="submission" date="2020-04" db="EMBL/GenBank/DDBJ databases">
        <title>Perkinsus olseni comparative genomics.</title>
        <authorList>
            <person name="Bogema D.R."/>
        </authorList>
    </citation>
    <scope>NUCLEOTIDE SEQUENCE [LARGE SCALE GENOMIC DNA]</scope>
    <source>
        <strain evidence="2 3">ATCC PRA-207</strain>
    </source>
</reference>
<protein>
    <submittedName>
        <fullName evidence="2">Uncharacterized protein</fullName>
    </submittedName>
</protein>
<dbReference type="EMBL" id="JABANO010020396">
    <property type="protein sequence ID" value="KAF4728585.1"/>
    <property type="molecule type" value="Genomic_DNA"/>
</dbReference>
<gene>
    <name evidence="2" type="ORF">FOZ63_005614</name>
</gene>
<feature type="region of interest" description="Disordered" evidence="1">
    <location>
        <begin position="90"/>
        <end position="113"/>
    </location>
</feature>